<name>A0A6J5CYX8_9BURK</name>
<dbReference type="GO" id="GO:0033539">
    <property type="term" value="P:fatty acid beta-oxidation using acyl-CoA dehydrogenase"/>
    <property type="evidence" value="ECO:0007669"/>
    <property type="project" value="TreeGrafter"/>
</dbReference>
<gene>
    <name evidence="5" type="primary">etfA_4</name>
    <name evidence="5" type="ORF">LMG24238_07722</name>
</gene>
<dbReference type="InterPro" id="IPR014730">
    <property type="entry name" value="ETF_a/b_N"/>
</dbReference>
<dbReference type="RefSeq" id="WP_175055063.1">
    <property type="nucleotide sequence ID" value="NZ_CADIKC010000025.1"/>
</dbReference>
<keyword evidence="3" id="KW-0285">Flavoprotein</keyword>
<comment type="cofactor">
    <cofactor evidence="3">
        <name>FAD</name>
        <dbReference type="ChEBI" id="CHEBI:57692"/>
    </cofactor>
    <text evidence="3">Binds 1 FAD per dimer.</text>
</comment>
<dbReference type="Pfam" id="PF00766">
    <property type="entry name" value="ETF_alpha"/>
    <property type="match status" value="1"/>
</dbReference>
<evidence type="ECO:0000256" key="1">
    <source>
        <dbReference type="ARBA" id="ARBA00005817"/>
    </source>
</evidence>
<proteinExistence type="inferred from homology"/>
<dbReference type="GeneID" id="97046252"/>
<dbReference type="AlphaFoldDB" id="A0A6J5CYX8"/>
<keyword evidence="6" id="KW-1185">Reference proteome</keyword>
<comment type="similarity">
    <text evidence="1">Belongs to the ETF alpha-subunit/FixB family.</text>
</comment>
<dbReference type="SMART" id="SM00893">
    <property type="entry name" value="ETF"/>
    <property type="match status" value="1"/>
</dbReference>
<reference evidence="5 6" key="1">
    <citation type="submission" date="2020-04" db="EMBL/GenBank/DDBJ databases">
        <authorList>
            <person name="De Canck E."/>
        </authorList>
    </citation>
    <scope>NUCLEOTIDE SEQUENCE [LARGE SCALE GENOMIC DNA]</scope>
    <source>
        <strain evidence="5 6">LMG 24238</strain>
    </source>
</reference>
<dbReference type="SUPFAM" id="SSF52467">
    <property type="entry name" value="DHS-like NAD/FAD-binding domain"/>
    <property type="match status" value="1"/>
</dbReference>
<dbReference type="InterPro" id="IPR014729">
    <property type="entry name" value="Rossmann-like_a/b/a_fold"/>
</dbReference>
<dbReference type="InterPro" id="IPR029035">
    <property type="entry name" value="DHS-like_NAD/FAD-binding_dom"/>
</dbReference>
<dbReference type="InterPro" id="IPR014731">
    <property type="entry name" value="ETF_asu_C"/>
</dbReference>
<keyword evidence="2" id="KW-0249">Electron transport</keyword>
<dbReference type="GO" id="GO:0009055">
    <property type="term" value="F:electron transfer activity"/>
    <property type="evidence" value="ECO:0007669"/>
    <property type="project" value="InterPro"/>
</dbReference>
<feature type="domain" description="Electron transfer flavoprotein alpha/beta-subunit N-terminal" evidence="4">
    <location>
        <begin position="4"/>
        <end position="186"/>
    </location>
</feature>
<evidence type="ECO:0000259" key="4">
    <source>
        <dbReference type="SMART" id="SM00893"/>
    </source>
</evidence>
<feature type="binding site" evidence="3">
    <location>
        <position position="210"/>
    </location>
    <ligand>
        <name>FAD</name>
        <dbReference type="ChEBI" id="CHEBI:57692"/>
    </ligand>
</feature>
<sequence length="320" mass="32873">MIRTLVYVEAANGSVQSVTHELINAARGLGAKGDVEVIACAISNNPASLIDDLTGADRVLTVKHDVLANYNPEGHAVALQAAIESSNPDLVLIPYTTAGLDLGSLVAAKTGRPVVGYCTAISVDDGQLAATSQLYRGKLVAKTKTALPAVVVVVPGSFDDSKRADANPEVTDIAAPGALNALRIDFVSISAPDASQVDLTAAERIVCVGRGIGAEDKVSVATDLATLLGAEIAGSRPVIDSGWLPKARQVGKSGQKVKPKLYIALGVSGAPEHIEGMKNADFVIAINSDEKAPIFEVADIGTTCDLFELVPALCAGLGGE</sequence>
<dbReference type="SUPFAM" id="SSF52402">
    <property type="entry name" value="Adenine nucleotide alpha hydrolases-like"/>
    <property type="match status" value="1"/>
</dbReference>
<keyword evidence="2" id="KW-0813">Transport</keyword>
<feature type="binding site" evidence="3">
    <location>
        <begin position="266"/>
        <end position="273"/>
    </location>
    <ligand>
        <name>FAD</name>
        <dbReference type="ChEBI" id="CHEBI:57692"/>
    </ligand>
</feature>
<keyword evidence="3" id="KW-0274">FAD</keyword>
<dbReference type="Gene3D" id="3.40.50.1220">
    <property type="entry name" value="TPP-binding domain"/>
    <property type="match status" value="1"/>
</dbReference>
<feature type="binding site" evidence="3">
    <location>
        <begin position="235"/>
        <end position="236"/>
    </location>
    <ligand>
        <name>FAD</name>
        <dbReference type="ChEBI" id="CHEBI:57692"/>
    </ligand>
</feature>
<evidence type="ECO:0000256" key="3">
    <source>
        <dbReference type="PIRSR" id="PIRSR000089-1"/>
    </source>
</evidence>
<evidence type="ECO:0000313" key="5">
    <source>
        <dbReference type="EMBL" id="CAB3745599.1"/>
    </source>
</evidence>
<dbReference type="GO" id="GO:0050660">
    <property type="term" value="F:flavin adenine dinucleotide binding"/>
    <property type="evidence" value="ECO:0007669"/>
    <property type="project" value="InterPro"/>
</dbReference>
<evidence type="ECO:0000256" key="2">
    <source>
        <dbReference type="ARBA" id="ARBA00022982"/>
    </source>
</evidence>
<dbReference type="Pfam" id="PF01012">
    <property type="entry name" value="ETF"/>
    <property type="match status" value="1"/>
</dbReference>
<dbReference type="InterPro" id="IPR001308">
    <property type="entry name" value="ETF_a/FixB"/>
</dbReference>
<dbReference type="PANTHER" id="PTHR43153:SF1">
    <property type="entry name" value="ELECTRON TRANSFER FLAVOPROTEIN SUBUNIT ALPHA, MITOCHONDRIAL"/>
    <property type="match status" value="1"/>
</dbReference>
<organism evidence="5 6">
    <name type="scientific">Paraburkholderia sediminicola</name>
    <dbReference type="NCBI Taxonomy" id="458836"/>
    <lineage>
        <taxon>Bacteria</taxon>
        <taxon>Pseudomonadati</taxon>
        <taxon>Pseudomonadota</taxon>
        <taxon>Betaproteobacteria</taxon>
        <taxon>Burkholderiales</taxon>
        <taxon>Burkholderiaceae</taxon>
        <taxon>Paraburkholderia</taxon>
    </lineage>
</organism>
<dbReference type="PIRSF" id="PIRSF000089">
    <property type="entry name" value="Electra_flavoP_a"/>
    <property type="match status" value="1"/>
</dbReference>
<feature type="binding site" evidence="3">
    <location>
        <position position="287"/>
    </location>
    <ligand>
        <name>FAD</name>
        <dbReference type="ChEBI" id="CHEBI:57692"/>
    </ligand>
</feature>
<dbReference type="Gene3D" id="3.40.50.620">
    <property type="entry name" value="HUPs"/>
    <property type="match status" value="1"/>
</dbReference>
<dbReference type="Proteomes" id="UP000494255">
    <property type="component" value="Unassembled WGS sequence"/>
</dbReference>
<feature type="binding site" evidence="3">
    <location>
        <begin position="249"/>
        <end position="253"/>
    </location>
    <ligand>
        <name>FAD</name>
        <dbReference type="ChEBI" id="CHEBI:57692"/>
    </ligand>
</feature>
<dbReference type="EMBL" id="CADIKC010000025">
    <property type="protein sequence ID" value="CAB3745599.1"/>
    <property type="molecule type" value="Genomic_DNA"/>
</dbReference>
<accession>A0A6J5CYX8</accession>
<dbReference type="PANTHER" id="PTHR43153">
    <property type="entry name" value="ELECTRON TRANSFER FLAVOPROTEIN ALPHA"/>
    <property type="match status" value="1"/>
</dbReference>
<protein>
    <submittedName>
        <fullName evidence="5">Electron transfer flavoprotein subunit alpha</fullName>
    </submittedName>
</protein>
<evidence type="ECO:0000313" key="6">
    <source>
        <dbReference type="Proteomes" id="UP000494255"/>
    </source>
</evidence>